<protein>
    <recommendedName>
        <fullName evidence="7">Ribosomal RNA small subunit methyltransferase A</fullName>
        <ecNumber evidence="7">2.1.1.182</ecNumber>
    </recommendedName>
    <alternativeName>
        <fullName evidence="7">16S rRNA (adenine(1518)-N(6)/adenine(1519)-N(6))-dimethyltransferase</fullName>
    </alternativeName>
    <alternativeName>
        <fullName evidence="7">16S rRNA dimethyladenosine transferase</fullName>
    </alternativeName>
    <alternativeName>
        <fullName evidence="7">16S rRNA dimethylase</fullName>
    </alternativeName>
    <alternativeName>
        <fullName evidence="7">S-adenosylmethionine-6-N', N'-adenosyl(rRNA) dimethyltransferase</fullName>
    </alternativeName>
</protein>
<name>A0A523URJ2_UNCAE</name>
<dbReference type="Proteomes" id="UP000320679">
    <property type="component" value="Unassembled WGS sequence"/>
</dbReference>
<feature type="binding site" evidence="7 8">
    <location>
        <position position="73"/>
    </location>
    <ligand>
        <name>S-adenosyl-L-methionine</name>
        <dbReference type="ChEBI" id="CHEBI:59789"/>
    </ligand>
</feature>
<evidence type="ECO:0000256" key="6">
    <source>
        <dbReference type="ARBA" id="ARBA00022884"/>
    </source>
</evidence>
<comment type="caution">
    <text evidence="10">The sequence shown here is derived from an EMBL/GenBank/DDBJ whole genome shotgun (WGS) entry which is preliminary data.</text>
</comment>
<accession>A0A523URJ2</accession>
<evidence type="ECO:0000256" key="4">
    <source>
        <dbReference type="ARBA" id="ARBA00022679"/>
    </source>
</evidence>
<sequence>MKLKEKTEWLWQKYHFTPKKDLGQHFLIDPLILDRIVKSLHLKRYDEVLEIGAGTGTLTERLAQEGTKLVAVEVDEALCQILREELKDYPNVKIICEDISQFSLEEQFKGPFKVVGNLPYQIASSLLLDLIKKENVGLLVVMVQREVAERLLSPPGCKKRGILTVLMQHYALIEKIIDAPSHAFIPPPRVASSLLRIERRKIHSSEEDQVIFRVVKAAFSSRRRMLINALSGALKKDKNFLRKKLEEAGIDEKLRAEDLAEEDFLKLSRVLREGTFPPKYLKGVELAHSHHRMAK</sequence>
<evidence type="ECO:0000259" key="9">
    <source>
        <dbReference type="SMART" id="SM00650"/>
    </source>
</evidence>
<reference evidence="10 11" key="1">
    <citation type="submission" date="2019-03" db="EMBL/GenBank/DDBJ databases">
        <title>Metabolic potential of uncultured bacteria and archaea associated with petroleum seepage in deep-sea sediments.</title>
        <authorList>
            <person name="Dong X."/>
            <person name="Hubert C."/>
        </authorList>
    </citation>
    <scope>NUCLEOTIDE SEQUENCE [LARGE SCALE GENOMIC DNA]</scope>
    <source>
        <strain evidence="10">E29_bin78</strain>
    </source>
</reference>
<dbReference type="CDD" id="cd02440">
    <property type="entry name" value="AdoMet_MTases"/>
    <property type="match status" value="1"/>
</dbReference>
<dbReference type="NCBIfam" id="TIGR00755">
    <property type="entry name" value="ksgA"/>
    <property type="match status" value="1"/>
</dbReference>
<dbReference type="EMBL" id="SOJK01000190">
    <property type="protein sequence ID" value="TET44941.1"/>
    <property type="molecule type" value="Genomic_DNA"/>
</dbReference>
<feature type="binding site" evidence="7 8">
    <location>
        <position position="52"/>
    </location>
    <ligand>
        <name>S-adenosyl-L-methionine</name>
        <dbReference type="ChEBI" id="CHEBI:59789"/>
    </ligand>
</feature>
<dbReference type="HAMAP" id="MF_00607">
    <property type="entry name" value="16SrRNA_methyltr_A"/>
    <property type="match status" value="1"/>
</dbReference>
<dbReference type="InterPro" id="IPR020598">
    <property type="entry name" value="rRNA_Ade_methylase_Trfase_N"/>
</dbReference>
<keyword evidence="2 7" id="KW-0698">rRNA processing</keyword>
<proteinExistence type="inferred from homology"/>
<feature type="binding site" evidence="7 8">
    <location>
        <position position="117"/>
    </location>
    <ligand>
        <name>S-adenosyl-L-methionine</name>
        <dbReference type="ChEBI" id="CHEBI:59789"/>
    </ligand>
</feature>
<dbReference type="PANTHER" id="PTHR11727:SF7">
    <property type="entry name" value="DIMETHYLADENOSINE TRANSFERASE-RELATED"/>
    <property type="match status" value="1"/>
</dbReference>
<dbReference type="GO" id="GO:0052908">
    <property type="term" value="F:16S rRNA (adenine(1518)-N(6)/adenine(1519)-N(6))-dimethyltransferase activity"/>
    <property type="evidence" value="ECO:0007669"/>
    <property type="project" value="UniProtKB-EC"/>
</dbReference>
<keyword evidence="4 7" id="KW-0808">Transferase</keyword>
<dbReference type="InterPro" id="IPR023165">
    <property type="entry name" value="rRNA_Ade_diMease-like_C"/>
</dbReference>
<dbReference type="SUPFAM" id="SSF53335">
    <property type="entry name" value="S-adenosyl-L-methionine-dependent methyltransferases"/>
    <property type="match status" value="1"/>
</dbReference>
<comment type="similarity">
    <text evidence="7">Belongs to the class I-like SAM-binding methyltransferase superfamily. rRNA adenine N(6)-methyltransferase family. RsmA subfamily.</text>
</comment>
<dbReference type="PROSITE" id="PS01131">
    <property type="entry name" value="RRNA_A_DIMETH"/>
    <property type="match status" value="1"/>
</dbReference>
<comment type="catalytic activity">
    <reaction evidence="7">
        <text>adenosine(1518)/adenosine(1519) in 16S rRNA + 4 S-adenosyl-L-methionine = N(6)-dimethyladenosine(1518)/N(6)-dimethyladenosine(1519) in 16S rRNA + 4 S-adenosyl-L-homocysteine + 4 H(+)</text>
        <dbReference type="Rhea" id="RHEA:19609"/>
        <dbReference type="Rhea" id="RHEA-COMP:10232"/>
        <dbReference type="Rhea" id="RHEA-COMP:10233"/>
        <dbReference type="ChEBI" id="CHEBI:15378"/>
        <dbReference type="ChEBI" id="CHEBI:57856"/>
        <dbReference type="ChEBI" id="CHEBI:59789"/>
        <dbReference type="ChEBI" id="CHEBI:74411"/>
        <dbReference type="ChEBI" id="CHEBI:74493"/>
        <dbReference type="EC" id="2.1.1.182"/>
    </reaction>
</comment>
<dbReference type="InterPro" id="IPR020596">
    <property type="entry name" value="rRNA_Ade_Mease_Trfase_CS"/>
</dbReference>
<dbReference type="GO" id="GO:0005829">
    <property type="term" value="C:cytosol"/>
    <property type="evidence" value="ECO:0007669"/>
    <property type="project" value="TreeGrafter"/>
</dbReference>
<dbReference type="GO" id="GO:0003723">
    <property type="term" value="F:RNA binding"/>
    <property type="evidence" value="ECO:0007669"/>
    <property type="project" value="UniProtKB-UniRule"/>
</dbReference>
<dbReference type="InterPro" id="IPR001737">
    <property type="entry name" value="KsgA/Erm"/>
</dbReference>
<dbReference type="PANTHER" id="PTHR11727">
    <property type="entry name" value="DIMETHYLADENOSINE TRANSFERASE"/>
    <property type="match status" value="1"/>
</dbReference>
<keyword evidence="1 7" id="KW-0963">Cytoplasm</keyword>
<keyword evidence="6 7" id="KW-0694">RNA-binding</keyword>
<organism evidence="10 11">
    <name type="scientific">Aerophobetes bacterium</name>
    <dbReference type="NCBI Taxonomy" id="2030807"/>
    <lineage>
        <taxon>Bacteria</taxon>
        <taxon>Candidatus Aerophobota</taxon>
    </lineage>
</organism>
<dbReference type="SMART" id="SM00650">
    <property type="entry name" value="rADc"/>
    <property type="match status" value="1"/>
</dbReference>
<comment type="subcellular location">
    <subcellularLocation>
        <location evidence="7">Cytoplasm</location>
    </subcellularLocation>
</comment>
<dbReference type="InterPro" id="IPR011530">
    <property type="entry name" value="rRNA_adenine_dimethylase"/>
</dbReference>
<evidence type="ECO:0000256" key="8">
    <source>
        <dbReference type="PROSITE-ProRule" id="PRU01026"/>
    </source>
</evidence>
<dbReference type="Gene3D" id="1.10.8.100">
    <property type="entry name" value="Ribosomal RNA adenine dimethylase-like, domain 2"/>
    <property type="match status" value="1"/>
</dbReference>
<dbReference type="InterPro" id="IPR029063">
    <property type="entry name" value="SAM-dependent_MTases_sf"/>
</dbReference>
<evidence type="ECO:0000256" key="7">
    <source>
        <dbReference type="HAMAP-Rule" id="MF_00607"/>
    </source>
</evidence>
<keyword evidence="5 7" id="KW-0949">S-adenosyl-L-methionine</keyword>
<evidence type="ECO:0000256" key="5">
    <source>
        <dbReference type="ARBA" id="ARBA00022691"/>
    </source>
</evidence>
<feature type="domain" description="Ribosomal RNA adenine methylase transferase N-terminal" evidence="9">
    <location>
        <begin position="32"/>
        <end position="201"/>
    </location>
</feature>
<feature type="binding site" evidence="7 8">
    <location>
        <position position="98"/>
    </location>
    <ligand>
        <name>S-adenosyl-L-methionine</name>
        <dbReference type="ChEBI" id="CHEBI:59789"/>
    </ligand>
</feature>
<feature type="binding site" evidence="7 8">
    <location>
        <position position="27"/>
    </location>
    <ligand>
        <name>S-adenosyl-L-methionine</name>
        <dbReference type="ChEBI" id="CHEBI:59789"/>
    </ligand>
</feature>
<evidence type="ECO:0000256" key="3">
    <source>
        <dbReference type="ARBA" id="ARBA00022603"/>
    </source>
</evidence>
<dbReference type="Pfam" id="PF00398">
    <property type="entry name" value="RrnaAD"/>
    <property type="match status" value="1"/>
</dbReference>
<evidence type="ECO:0000313" key="10">
    <source>
        <dbReference type="EMBL" id="TET44941.1"/>
    </source>
</evidence>
<gene>
    <name evidence="7 10" type="primary">rsmA</name>
    <name evidence="7" type="synonym">ksgA</name>
    <name evidence="10" type="ORF">E3J59_04465</name>
</gene>
<feature type="binding site" evidence="7 8">
    <location>
        <position position="25"/>
    </location>
    <ligand>
        <name>S-adenosyl-L-methionine</name>
        <dbReference type="ChEBI" id="CHEBI:59789"/>
    </ligand>
</feature>
<dbReference type="Gene3D" id="3.40.50.150">
    <property type="entry name" value="Vaccinia Virus protein VP39"/>
    <property type="match status" value="1"/>
</dbReference>
<dbReference type="PROSITE" id="PS51689">
    <property type="entry name" value="SAM_RNA_A_N6_MT"/>
    <property type="match status" value="1"/>
</dbReference>
<evidence type="ECO:0000256" key="2">
    <source>
        <dbReference type="ARBA" id="ARBA00022552"/>
    </source>
</evidence>
<dbReference type="AlphaFoldDB" id="A0A523URJ2"/>
<comment type="function">
    <text evidence="7">Specifically dimethylates two adjacent adenosines (A1518 and A1519) in the loop of a conserved hairpin near the 3'-end of 16S rRNA in the 30S particle. May play a critical role in biogenesis of 30S subunits.</text>
</comment>
<keyword evidence="3 7" id="KW-0489">Methyltransferase</keyword>
<dbReference type="EC" id="2.1.1.182" evidence="7"/>
<evidence type="ECO:0000256" key="1">
    <source>
        <dbReference type="ARBA" id="ARBA00022490"/>
    </source>
</evidence>
<evidence type="ECO:0000313" key="11">
    <source>
        <dbReference type="Proteomes" id="UP000320679"/>
    </source>
</evidence>